<organism evidence="1 2">
    <name type="scientific">Sphingomonas zeae</name>
    <dbReference type="NCBI Taxonomy" id="1646122"/>
    <lineage>
        <taxon>Bacteria</taxon>
        <taxon>Pseudomonadati</taxon>
        <taxon>Pseudomonadota</taxon>
        <taxon>Alphaproteobacteria</taxon>
        <taxon>Sphingomonadales</taxon>
        <taxon>Sphingomonadaceae</taxon>
        <taxon>Sphingomonas</taxon>
    </lineage>
</organism>
<comment type="caution">
    <text evidence="1">The sequence shown here is derived from an EMBL/GenBank/DDBJ whole genome shotgun (WGS) entry which is preliminary data.</text>
</comment>
<name>A0A7Y6B5K9_9SPHN</name>
<reference evidence="1 2" key="1">
    <citation type="submission" date="2020-05" db="EMBL/GenBank/DDBJ databases">
        <title>Genome Sequencing of Type Strains.</title>
        <authorList>
            <person name="Lemaire J.F."/>
            <person name="Inderbitzin P."/>
            <person name="Gregorio O.A."/>
            <person name="Collins S.B."/>
            <person name="Wespe N."/>
            <person name="Knight-Connoni V."/>
        </authorList>
    </citation>
    <scope>NUCLEOTIDE SEQUENCE [LARGE SCALE GENOMIC DNA]</scope>
    <source>
        <strain evidence="1 2">DSM 100049</strain>
    </source>
</reference>
<evidence type="ECO:0000313" key="1">
    <source>
        <dbReference type="EMBL" id="NUU47658.1"/>
    </source>
</evidence>
<sequence>MNQTFRFHRAPNDDPSESMILLRKRKKGSSAGFHLIAADEETITDLNGTRAIETFEELPKIPTLTLTRRESDLIALANPGSRPPAVLEELHPWLPKRSYVPDSNVGYGAIKDMHARYGTHIVSAAEYCGDRWRTICNTLRRKTTLDARFYAAWHLPIQDVFVLEETRSDRRVVAIDVNAMYSACMQAEFPDPSKLHKIVLDREYEHGERLAVGLYRCRLSEPTTAFINAHNPFRTFFCGKRLGVTASEPIEVDLNEFEIDYYRRHFKGIHLVDAVVSDKVIAHPLAREAKRCFARRRAYEAGGNKPLAHREKFLATLLSSCAARPRRKVKTFADRQGALSFLRQTHGVEPLPDEPDAATDAWLARGRGITMKREGRQTMVEAPITDDGETCFMLGQRIVAKGRVRLLNLMERVLEFGDDVHVCYVNIDSVHFSVPAARLDPILTELHHEASDLMGSFKIEAVTSHGLWLEPGRYWLYSETIEKFRNRSIGDRARPFKDRRHHVTSRCIDDLHIPVRTSIRLERSMSDLRSLDVQDDLEGSIILQRLTRRDSSHSFVSTLLQLEQNRHAAIPHRLRAFADLKFRLDSIGPAASGPS</sequence>
<dbReference type="Proteomes" id="UP000536441">
    <property type="component" value="Unassembled WGS sequence"/>
</dbReference>
<dbReference type="AlphaFoldDB" id="A0A7Y6B5K9"/>
<dbReference type="EMBL" id="JABMCH010000064">
    <property type="protein sequence ID" value="NUU47658.1"/>
    <property type="molecule type" value="Genomic_DNA"/>
</dbReference>
<accession>A0A7Y6B5K9</accession>
<gene>
    <name evidence="1" type="ORF">HP438_11800</name>
</gene>
<protein>
    <submittedName>
        <fullName evidence="1">Uncharacterized protein</fullName>
    </submittedName>
</protein>
<proteinExistence type="predicted"/>
<evidence type="ECO:0000313" key="2">
    <source>
        <dbReference type="Proteomes" id="UP000536441"/>
    </source>
</evidence>
<keyword evidence="2" id="KW-1185">Reference proteome</keyword>
<dbReference type="RefSeq" id="WP_175312238.1">
    <property type="nucleotide sequence ID" value="NZ_CBCRYR010000001.1"/>
</dbReference>